<dbReference type="InterPro" id="IPR001254">
    <property type="entry name" value="Trypsin_dom"/>
</dbReference>
<evidence type="ECO:0000256" key="7">
    <source>
        <dbReference type="SAM" id="SignalP"/>
    </source>
</evidence>
<keyword evidence="4" id="KW-0720">Serine protease</keyword>
<evidence type="ECO:0000313" key="10">
    <source>
        <dbReference type="EMBL" id="KAF2905366.1"/>
    </source>
</evidence>
<feature type="domain" description="Peptidase S1" evidence="8">
    <location>
        <begin position="145"/>
        <end position="382"/>
    </location>
</feature>
<dbReference type="InterPro" id="IPR043504">
    <property type="entry name" value="Peptidase_S1_PA_chymotrypsin"/>
</dbReference>
<dbReference type="Gene3D" id="3.30.1640.30">
    <property type="match status" value="1"/>
</dbReference>
<keyword evidence="2 7" id="KW-0732">Signal</keyword>
<dbReference type="OrthoDB" id="10421865at2759"/>
<organism evidence="10 11">
    <name type="scientific">Ignelater luminosus</name>
    <name type="common">Cucubano</name>
    <name type="synonym">Pyrophorus luminosus</name>
    <dbReference type="NCBI Taxonomy" id="2038154"/>
    <lineage>
        <taxon>Eukaryota</taxon>
        <taxon>Metazoa</taxon>
        <taxon>Ecdysozoa</taxon>
        <taxon>Arthropoda</taxon>
        <taxon>Hexapoda</taxon>
        <taxon>Insecta</taxon>
        <taxon>Pterygota</taxon>
        <taxon>Neoptera</taxon>
        <taxon>Endopterygota</taxon>
        <taxon>Coleoptera</taxon>
        <taxon>Polyphaga</taxon>
        <taxon>Elateriformia</taxon>
        <taxon>Elateroidea</taxon>
        <taxon>Elateridae</taxon>
        <taxon>Agrypninae</taxon>
        <taxon>Pyrophorini</taxon>
        <taxon>Ignelater</taxon>
    </lineage>
</organism>
<dbReference type="SMART" id="SM00020">
    <property type="entry name" value="Tryp_SPc"/>
    <property type="match status" value="1"/>
</dbReference>
<evidence type="ECO:0000259" key="8">
    <source>
        <dbReference type="PROSITE" id="PS50240"/>
    </source>
</evidence>
<dbReference type="Pfam" id="PF12032">
    <property type="entry name" value="CLIP"/>
    <property type="match status" value="1"/>
</dbReference>
<comment type="similarity">
    <text evidence="6">Belongs to the peptidase S1 family. CLIP subfamily.</text>
</comment>
<reference evidence="10" key="1">
    <citation type="submission" date="2019-08" db="EMBL/GenBank/DDBJ databases">
        <title>The genome of the North American firefly Photinus pyralis.</title>
        <authorList>
            <consortium name="Photinus pyralis genome working group"/>
            <person name="Fallon T.R."/>
            <person name="Sander Lower S.E."/>
            <person name="Weng J.-K."/>
        </authorList>
    </citation>
    <scope>NUCLEOTIDE SEQUENCE</scope>
    <source>
        <strain evidence="10">TRF0915ILg1</strain>
        <tissue evidence="10">Whole body</tissue>
    </source>
</reference>
<feature type="chain" id="PRO_5035468789" description="CLIP domain-containing serine protease" evidence="7">
    <location>
        <begin position="20"/>
        <end position="383"/>
    </location>
</feature>
<evidence type="ECO:0000256" key="4">
    <source>
        <dbReference type="ARBA" id="ARBA00022825"/>
    </source>
</evidence>
<dbReference type="EMBL" id="VTPC01000555">
    <property type="protein sequence ID" value="KAF2905366.1"/>
    <property type="molecule type" value="Genomic_DNA"/>
</dbReference>
<evidence type="ECO:0000256" key="5">
    <source>
        <dbReference type="ARBA" id="ARBA00023157"/>
    </source>
</evidence>
<keyword evidence="5" id="KW-1015">Disulfide bond</keyword>
<proteinExistence type="inferred from homology"/>
<dbReference type="Pfam" id="PF00089">
    <property type="entry name" value="Trypsin"/>
    <property type="match status" value="1"/>
</dbReference>
<keyword evidence="1" id="KW-0645">Protease</keyword>
<dbReference type="PROSITE" id="PS51888">
    <property type="entry name" value="CLIP"/>
    <property type="match status" value="1"/>
</dbReference>
<gene>
    <name evidence="10" type="ORF">ILUMI_00815</name>
</gene>
<name>A0A8K0DJH4_IGNLU</name>
<keyword evidence="3" id="KW-0378">Hydrolase</keyword>
<dbReference type="InterPro" id="IPR038565">
    <property type="entry name" value="CLIP_sf"/>
</dbReference>
<comment type="caution">
    <text evidence="10">The sequence shown here is derived from an EMBL/GenBank/DDBJ whole genome shotgun (WGS) entry which is preliminary data.</text>
</comment>
<accession>A0A8K0DJH4</accession>
<evidence type="ECO:0000256" key="1">
    <source>
        <dbReference type="ARBA" id="ARBA00022670"/>
    </source>
</evidence>
<evidence type="ECO:0008006" key="12">
    <source>
        <dbReference type="Google" id="ProtNLM"/>
    </source>
</evidence>
<evidence type="ECO:0000313" key="11">
    <source>
        <dbReference type="Proteomes" id="UP000801492"/>
    </source>
</evidence>
<dbReference type="InterPro" id="IPR051487">
    <property type="entry name" value="Ser/Thr_Proteases_Immune/Dev"/>
</dbReference>
<dbReference type="InterPro" id="IPR009003">
    <property type="entry name" value="Peptidase_S1_PA"/>
</dbReference>
<evidence type="ECO:0000256" key="2">
    <source>
        <dbReference type="ARBA" id="ARBA00022729"/>
    </source>
</evidence>
<dbReference type="AlphaFoldDB" id="A0A8K0DJH4"/>
<feature type="signal peptide" evidence="7">
    <location>
        <begin position="1"/>
        <end position="19"/>
    </location>
</feature>
<keyword evidence="11" id="KW-1185">Reference proteome</keyword>
<protein>
    <recommendedName>
        <fullName evidence="12">CLIP domain-containing serine protease</fullName>
    </recommendedName>
</protein>
<dbReference type="Proteomes" id="UP000801492">
    <property type="component" value="Unassembled WGS sequence"/>
</dbReference>
<feature type="domain" description="Clip" evidence="9">
    <location>
        <begin position="26"/>
        <end position="75"/>
    </location>
</feature>
<dbReference type="InterPro" id="IPR022700">
    <property type="entry name" value="CLIP"/>
</dbReference>
<evidence type="ECO:0000259" key="9">
    <source>
        <dbReference type="PROSITE" id="PS51888"/>
    </source>
</evidence>
<evidence type="ECO:0000256" key="6">
    <source>
        <dbReference type="ARBA" id="ARBA00024195"/>
    </source>
</evidence>
<dbReference type="GO" id="GO:0006508">
    <property type="term" value="P:proteolysis"/>
    <property type="evidence" value="ECO:0007669"/>
    <property type="project" value="UniProtKB-KW"/>
</dbReference>
<evidence type="ECO:0000256" key="3">
    <source>
        <dbReference type="ARBA" id="ARBA00022801"/>
    </source>
</evidence>
<dbReference type="PANTHER" id="PTHR24256">
    <property type="entry name" value="TRYPTASE-RELATED"/>
    <property type="match status" value="1"/>
</dbReference>
<dbReference type="SUPFAM" id="SSF50494">
    <property type="entry name" value="Trypsin-like serine proteases"/>
    <property type="match status" value="1"/>
</dbReference>
<sequence length="383" mass="43535">MNYIQIIILTTFCTLIVTGEPESPSTCTTPLGEQGICVPLRQCPKLKQAYCNGVESAQMYIEALACKSGNFSVCCVTATTQTTQTTVKPTTQTTAKPTTTKKPLQFKVKTQINMKKFETKLANNKNRKLLPNKRYCGMQHTDDYVYEGNETAVDEFPWLVEVECIYSEEDSTTKFPGVVLSNRYILTTEKCDKNGKTVVTLGKYKRHESVSCVLTRFNEERDCSEPEQKLTATESLTYPTETFVLLRLEKKISFTDYIRPICLPFERRDKPRVRNKVVSSGWGTTDGVEGQAEVKKKIFYDVIDDDECWEENSKTQLLCAKRTTVQEYSLCKGDKGSPVMFKRRLNWFIIGVLGDPQCQSKRPIVTKLIDEDVLNWILNSVLA</sequence>
<dbReference type="PROSITE" id="PS50240">
    <property type="entry name" value="TRYPSIN_DOM"/>
    <property type="match status" value="1"/>
</dbReference>
<dbReference type="Gene3D" id="2.40.10.10">
    <property type="entry name" value="Trypsin-like serine proteases"/>
    <property type="match status" value="1"/>
</dbReference>
<dbReference type="GO" id="GO:0004252">
    <property type="term" value="F:serine-type endopeptidase activity"/>
    <property type="evidence" value="ECO:0007669"/>
    <property type="project" value="InterPro"/>
</dbReference>